<evidence type="ECO:0000313" key="2">
    <source>
        <dbReference type="EMBL" id="MBO2448204.1"/>
    </source>
</evidence>
<dbReference type="Proteomes" id="UP000669179">
    <property type="component" value="Unassembled WGS sequence"/>
</dbReference>
<dbReference type="InterPro" id="IPR013154">
    <property type="entry name" value="ADH-like_N"/>
</dbReference>
<dbReference type="Pfam" id="PF13602">
    <property type="entry name" value="ADH_zinc_N_2"/>
    <property type="match status" value="1"/>
</dbReference>
<dbReference type="EMBL" id="JAGEOJ010000005">
    <property type="protein sequence ID" value="MBO2448204.1"/>
    <property type="molecule type" value="Genomic_DNA"/>
</dbReference>
<protein>
    <submittedName>
        <fullName evidence="2">NAD(P)-dependent alcohol dehydrogenase</fullName>
    </submittedName>
</protein>
<dbReference type="InterPro" id="IPR050700">
    <property type="entry name" value="YIM1/Zinc_Alcohol_DH_Fams"/>
</dbReference>
<dbReference type="RefSeq" id="WP_208255852.1">
    <property type="nucleotide sequence ID" value="NZ_JAGEOJ010000005.1"/>
</dbReference>
<keyword evidence="3" id="KW-1185">Reference proteome</keyword>
<evidence type="ECO:0000259" key="1">
    <source>
        <dbReference type="SMART" id="SM00829"/>
    </source>
</evidence>
<dbReference type="GO" id="GO:0016491">
    <property type="term" value="F:oxidoreductase activity"/>
    <property type="evidence" value="ECO:0007669"/>
    <property type="project" value="InterPro"/>
</dbReference>
<reference evidence="2" key="1">
    <citation type="submission" date="2021-03" db="EMBL/GenBank/DDBJ databases">
        <authorList>
            <person name="Kanchanasin P."/>
            <person name="Saeng-In P."/>
            <person name="Phongsopitanun W."/>
            <person name="Yuki M."/>
            <person name="Kudo T."/>
            <person name="Ohkuma M."/>
            <person name="Tanasupawat S."/>
        </authorList>
    </citation>
    <scope>NUCLEOTIDE SEQUENCE</scope>
    <source>
        <strain evidence="2">GKU 128</strain>
    </source>
</reference>
<organism evidence="2 3">
    <name type="scientific">Actinomadura barringtoniae</name>
    <dbReference type="NCBI Taxonomy" id="1427535"/>
    <lineage>
        <taxon>Bacteria</taxon>
        <taxon>Bacillati</taxon>
        <taxon>Actinomycetota</taxon>
        <taxon>Actinomycetes</taxon>
        <taxon>Streptosporangiales</taxon>
        <taxon>Thermomonosporaceae</taxon>
        <taxon>Actinomadura</taxon>
    </lineage>
</organism>
<dbReference type="SMART" id="SM00829">
    <property type="entry name" value="PKS_ER"/>
    <property type="match status" value="1"/>
</dbReference>
<sequence length="318" mass="33348">MKAVVQHVYGSADVLRVEEIERPEPRDGEVLIRVHAAGAGPDVWHLMAGKPYVVRLVMGVRKPRNPVRGWDVAGVVEKVGAKVTRFKPGDEVFGIAPGSFAEYTRGKEGKLALKPEGLSFEQAAALPVSGETALQAVRGKGQLRAGQKALVIGASGGVGCFAVQLAAHFGAEVTGVAGPGKGEFVRSLGASEFLDYSSDEITGKYDLIVDTAGNRSLSALRGVLAEKGTLVIVGGENGGQWVGMGRNVSAAAMSPFIGQRLIGLTAKVSSDGLLTLKELVEKGDLTPVIDRAYPLDEAADAVRHLRDGHPRGKIVVTV</sequence>
<dbReference type="SUPFAM" id="SSF50129">
    <property type="entry name" value="GroES-like"/>
    <property type="match status" value="1"/>
</dbReference>
<dbReference type="Gene3D" id="3.90.180.10">
    <property type="entry name" value="Medium-chain alcohol dehydrogenases, catalytic domain"/>
    <property type="match status" value="1"/>
</dbReference>
<dbReference type="Pfam" id="PF08240">
    <property type="entry name" value="ADH_N"/>
    <property type="match status" value="1"/>
</dbReference>
<dbReference type="SUPFAM" id="SSF51735">
    <property type="entry name" value="NAD(P)-binding Rossmann-fold domains"/>
    <property type="match status" value="1"/>
</dbReference>
<accession>A0A939PFF1</accession>
<dbReference type="Gene3D" id="3.40.50.720">
    <property type="entry name" value="NAD(P)-binding Rossmann-like Domain"/>
    <property type="match status" value="1"/>
</dbReference>
<name>A0A939PFF1_9ACTN</name>
<gene>
    <name evidence="2" type="ORF">J4573_13960</name>
</gene>
<dbReference type="InterPro" id="IPR011032">
    <property type="entry name" value="GroES-like_sf"/>
</dbReference>
<dbReference type="InterPro" id="IPR036291">
    <property type="entry name" value="NAD(P)-bd_dom_sf"/>
</dbReference>
<dbReference type="InterPro" id="IPR020843">
    <property type="entry name" value="ER"/>
</dbReference>
<feature type="domain" description="Enoyl reductase (ER)" evidence="1">
    <location>
        <begin position="10"/>
        <end position="316"/>
    </location>
</feature>
<dbReference type="PANTHER" id="PTHR11695">
    <property type="entry name" value="ALCOHOL DEHYDROGENASE RELATED"/>
    <property type="match status" value="1"/>
</dbReference>
<proteinExistence type="predicted"/>
<dbReference type="AlphaFoldDB" id="A0A939PFF1"/>
<comment type="caution">
    <text evidence="2">The sequence shown here is derived from an EMBL/GenBank/DDBJ whole genome shotgun (WGS) entry which is preliminary data.</text>
</comment>
<evidence type="ECO:0000313" key="3">
    <source>
        <dbReference type="Proteomes" id="UP000669179"/>
    </source>
</evidence>
<dbReference type="CDD" id="cd08267">
    <property type="entry name" value="MDR1"/>
    <property type="match status" value="1"/>
</dbReference>
<dbReference type="PANTHER" id="PTHR11695:SF294">
    <property type="entry name" value="RETICULON-4-INTERACTING PROTEIN 1, MITOCHONDRIAL"/>
    <property type="match status" value="1"/>
</dbReference>